<feature type="region of interest" description="Disordered" evidence="5">
    <location>
        <begin position="318"/>
        <end position="355"/>
    </location>
</feature>
<dbReference type="PROSITE" id="PS50016">
    <property type="entry name" value="ZF_PHD_2"/>
    <property type="match status" value="1"/>
</dbReference>
<dbReference type="InterPro" id="IPR000253">
    <property type="entry name" value="FHA_dom"/>
</dbReference>
<reference evidence="8" key="1">
    <citation type="submission" date="2020-11" db="EMBL/GenBank/DDBJ databases">
        <authorList>
            <person name="Tran Van P."/>
        </authorList>
    </citation>
    <scope>NUCLEOTIDE SEQUENCE</scope>
</reference>
<dbReference type="InterPro" id="IPR042163">
    <property type="entry name" value="PHF12"/>
</dbReference>
<keyword evidence="9" id="KW-1185">Reference proteome</keyword>
<keyword evidence="2 4" id="KW-0863">Zinc-finger</keyword>
<feature type="region of interest" description="Disordered" evidence="5">
    <location>
        <begin position="1113"/>
        <end position="1171"/>
    </location>
</feature>
<dbReference type="InterPro" id="IPR011011">
    <property type="entry name" value="Znf_FYVE_PHD"/>
</dbReference>
<dbReference type="GO" id="GO:0008270">
    <property type="term" value="F:zinc ion binding"/>
    <property type="evidence" value="ECO:0007669"/>
    <property type="project" value="UniProtKB-KW"/>
</dbReference>
<evidence type="ECO:0000256" key="4">
    <source>
        <dbReference type="PROSITE-ProRule" id="PRU00146"/>
    </source>
</evidence>
<dbReference type="GO" id="GO:0000122">
    <property type="term" value="P:negative regulation of transcription by RNA polymerase II"/>
    <property type="evidence" value="ECO:0007669"/>
    <property type="project" value="TreeGrafter"/>
</dbReference>
<dbReference type="Proteomes" id="UP000678499">
    <property type="component" value="Unassembled WGS sequence"/>
</dbReference>
<dbReference type="PANTHER" id="PTHR46309:SF1">
    <property type="entry name" value="PHD FINGER PROTEIN 12"/>
    <property type="match status" value="1"/>
</dbReference>
<organism evidence="8">
    <name type="scientific">Notodromas monacha</name>
    <dbReference type="NCBI Taxonomy" id="399045"/>
    <lineage>
        <taxon>Eukaryota</taxon>
        <taxon>Metazoa</taxon>
        <taxon>Ecdysozoa</taxon>
        <taxon>Arthropoda</taxon>
        <taxon>Crustacea</taxon>
        <taxon>Oligostraca</taxon>
        <taxon>Ostracoda</taxon>
        <taxon>Podocopa</taxon>
        <taxon>Podocopida</taxon>
        <taxon>Cypridocopina</taxon>
        <taxon>Cypridoidea</taxon>
        <taxon>Cyprididae</taxon>
        <taxon>Notodromas</taxon>
    </lineage>
</organism>
<dbReference type="GO" id="GO:0003714">
    <property type="term" value="F:transcription corepressor activity"/>
    <property type="evidence" value="ECO:0007669"/>
    <property type="project" value="InterPro"/>
</dbReference>
<feature type="compositionally biased region" description="Acidic residues" evidence="5">
    <location>
        <begin position="1115"/>
        <end position="1130"/>
    </location>
</feature>
<evidence type="ECO:0008006" key="10">
    <source>
        <dbReference type="Google" id="ProtNLM"/>
    </source>
</evidence>
<keyword evidence="3" id="KW-0862">Zinc</keyword>
<gene>
    <name evidence="8" type="ORF">NMOB1V02_LOCUS3542</name>
</gene>
<feature type="domain" description="FHA" evidence="6">
    <location>
        <begin position="986"/>
        <end position="1042"/>
    </location>
</feature>
<proteinExistence type="predicted"/>
<dbReference type="InterPro" id="IPR013083">
    <property type="entry name" value="Znf_RING/FYVE/PHD"/>
</dbReference>
<name>A0A7R9BKX9_9CRUS</name>
<dbReference type="Gene3D" id="3.30.40.10">
    <property type="entry name" value="Zinc/RING finger domain, C3HC4 (zinc finger)"/>
    <property type="match status" value="2"/>
</dbReference>
<dbReference type="SMART" id="SM00249">
    <property type="entry name" value="PHD"/>
    <property type="match status" value="2"/>
</dbReference>
<protein>
    <recommendedName>
        <fullName evidence="10">PHD finger protein 12</fullName>
    </recommendedName>
</protein>
<dbReference type="PANTHER" id="PTHR46309">
    <property type="entry name" value="PHD FINGER PROTEIN 12"/>
    <property type="match status" value="1"/>
</dbReference>
<feature type="compositionally biased region" description="Polar residues" evidence="5">
    <location>
        <begin position="330"/>
        <end position="351"/>
    </location>
</feature>
<evidence type="ECO:0000259" key="7">
    <source>
        <dbReference type="PROSITE" id="PS50016"/>
    </source>
</evidence>
<feature type="compositionally biased region" description="Basic and acidic residues" evidence="5">
    <location>
        <begin position="48"/>
        <end position="64"/>
    </location>
</feature>
<dbReference type="InterPro" id="IPR019787">
    <property type="entry name" value="Znf_PHD-finger"/>
</dbReference>
<dbReference type="OrthoDB" id="1919692at2759"/>
<dbReference type="EMBL" id="OA882513">
    <property type="protein sequence ID" value="CAD7275753.1"/>
    <property type="molecule type" value="Genomic_DNA"/>
</dbReference>
<evidence type="ECO:0000256" key="1">
    <source>
        <dbReference type="ARBA" id="ARBA00022723"/>
    </source>
</evidence>
<feature type="domain" description="PHD-type" evidence="7">
    <location>
        <begin position="78"/>
        <end position="127"/>
    </location>
</feature>
<evidence type="ECO:0000313" key="9">
    <source>
        <dbReference type="Proteomes" id="UP000678499"/>
    </source>
</evidence>
<dbReference type="PROSITE" id="PS01359">
    <property type="entry name" value="ZF_PHD_1"/>
    <property type="match status" value="1"/>
</dbReference>
<evidence type="ECO:0000313" key="8">
    <source>
        <dbReference type="EMBL" id="CAD7275753.1"/>
    </source>
</evidence>
<dbReference type="AlphaFoldDB" id="A0A7R9BKX9"/>
<dbReference type="SUPFAM" id="SSF49879">
    <property type="entry name" value="SMAD/FHA domain"/>
    <property type="match status" value="1"/>
</dbReference>
<evidence type="ECO:0000256" key="5">
    <source>
        <dbReference type="SAM" id="MobiDB-lite"/>
    </source>
</evidence>
<evidence type="ECO:0000259" key="6">
    <source>
        <dbReference type="PROSITE" id="PS50006"/>
    </source>
</evidence>
<dbReference type="SUPFAM" id="SSF57903">
    <property type="entry name" value="FYVE/PHD zinc finger"/>
    <property type="match status" value="2"/>
</dbReference>
<evidence type="ECO:0000256" key="2">
    <source>
        <dbReference type="ARBA" id="ARBA00022771"/>
    </source>
</evidence>
<feature type="region of interest" description="Disordered" evidence="5">
    <location>
        <begin position="216"/>
        <end position="238"/>
    </location>
</feature>
<dbReference type="Pfam" id="PF00628">
    <property type="entry name" value="PHD"/>
    <property type="match status" value="2"/>
</dbReference>
<dbReference type="CDD" id="cd15534">
    <property type="entry name" value="PHD2_PHF12_Rco1"/>
    <property type="match status" value="1"/>
</dbReference>
<dbReference type="GO" id="GO:0070822">
    <property type="term" value="C:Sin3-type complex"/>
    <property type="evidence" value="ECO:0007669"/>
    <property type="project" value="TreeGrafter"/>
</dbReference>
<dbReference type="EMBL" id="CAJPEX010000476">
    <property type="protein sequence ID" value="CAG0915905.1"/>
    <property type="molecule type" value="Genomic_DNA"/>
</dbReference>
<dbReference type="InterPro" id="IPR008984">
    <property type="entry name" value="SMAD_FHA_dom_sf"/>
</dbReference>
<dbReference type="Gene3D" id="2.60.200.20">
    <property type="match status" value="1"/>
</dbReference>
<sequence length="1171" mass="131342">MPNLTCGLTVPVNTHGVKDLSKDRLLPLIRALCDPPGEWENVGEPDEDHSLRGDNSKSLDDKQKSSSGARKQEVWANFDFCVVCGRGGQIICCELCPRSFHLTCLLPPLKEKDIPEGDWICTRCTEIKRRSESGEPIPSSLQRLLPVERKCALEAAEKLKQRPERSGRFEEKPKAFRRRKYAYDGLLADIKKYRRETQKELDEEADYLKSLVTEAEKLDPEPPVEKKVDQEEPKPKEMKISPVKVPKTPKKQPILNVDTRIHLPFSTVKTRRKVVGSGEKAILDSLDEILCCATDFLPQDFQLHPNVKKFCERPLSFTEPSNENEKSANKKQQITDQCQSCVNPSSTTNVSGDVDLTEMDVDDDGIFNQYLEDMKNKPPSPAFNRKTESHVPLGNVKGTRTNHIKPVDKVTVNSAHPPGVLKKFFEDPESSVLAALNKIKLDLPLMNLKKYQVLHGVPRLFPANIFPGEPRRDSSYGGNEIKPVLIAEHVRRAERGKGPLLCSKCHKGCLKKALLQCDYCPLYYHLECLEPPMMEPPKYLWMCPQHAIRPLEKKLWRDCRRSSRIKLWRREISLPVNESSVILDFFRRAKSHSVNSSEGPMSRPLKKIQIHPALINAYCTKSPCDSERFTTDSSSDAALASAEDAELFMGVIQTMHAKRDRLMDPDQSQDGQKCHQVDESIESQSADSETVELQKPGPSGVRIDTSEEQKDLMLEYKSSDDHGDECKPVSYEDQETKDLLAAESSIFTELMQACSMPDLENIEVEDLACDAVAKVMPEIKVDDDVLSIGWGEEVTKPRRIPPESVTCRTEKEFEALGRRLLLVFQMPTEIGEGLPWGTLREIRVSLATGVTSKILLEKPKSQLPSALMSAVQQLSVTLPIGKNVEPNNVEGDLLHIPPTAENPVEFLLGHLSPELKENLLRKYLSSLVFNELKPREKPKDVKISLAEVLENRAEFKLGREPFAVIAPISPDGSLAGELIPVFDASFSIGVSPHCLLSLDAHAEGKCQFVSSYHAEVMYIKRENRFECLNYSRYGTFVDDQLYGFATRDNLCSVTDGFRRRNDLCKCGVLPQKKAQGITGWNETAAELHNGSVLRFGCLEYLFVIPGKTSVLSEESVNDDADSGGEAEEAGDCGMENEAACASDTEEVEKETKFSPRKTRSMIQIRINSAAR</sequence>
<feature type="region of interest" description="Disordered" evidence="5">
    <location>
        <begin position="39"/>
        <end position="66"/>
    </location>
</feature>
<feature type="region of interest" description="Disordered" evidence="5">
    <location>
        <begin position="661"/>
        <end position="707"/>
    </location>
</feature>
<dbReference type="InterPro" id="IPR019786">
    <property type="entry name" value="Zinc_finger_PHD-type_CS"/>
</dbReference>
<evidence type="ECO:0000256" key="3">
    <source>
        <dbReference type="ARBA" id="ARBA00022833"/>
    </source>
</evidence>
<accession>A0A7R9BKX9</accession>
<dbReference type="InterPro" id="IPR001965">
    <property type="entry name" value="Znf_PHD"/>
</dbReference>
<keyword evidence="1" id="KW-0479">Metal-binding</keyword>
<dbReference type="PROSITE" id="PS50006">
    <property type="entry name" value="FHA_DOMAIN"/>
    <property type="match status" value="1"/>
</dbReference>
<feature type="region of interest" description="Disordered" evidence="5">
    <location>
        <begin position="379"/>
        <end position="401"/>
    </location>
</feature>